<evidence type="ECO:0000256" key="5">
    <source>
        <dbReference type="ARBA" id="ARBA00050776"/>
    </source>
</evidence>
<dbReference type="NCBIfam" id="TIGR01977">
    <property type="entry name" value="am_tr_V_EF2568"/>
    <property type="match status" value="1"/>
</dbReference>
<accession>A0A5C6A750</accession>
<dbReference type="PIRSF" id="PIRSF005572">
    <property type="entry name" value="NifS"/>
    <property type="match status" value="1"/>
</dbReference>
<dbReference type="Gene3D" id="3.90.1150.10">
    <property type="entry name" value="Aspartate Aminotransferase, domain 1"/>
    <property type="match status" value="1"/>
</dbReference>
<dbReference type="PANTHER" id="PTHR43586">
    <property type="entry name" value="CYSTEINE DESULFURASE"/>
    <property type="match status" value="1"/>
</dbReference>
<reference evidence="7 8" key="1">
    <citation type="submission" date="2019-02" db="EMBL/GenBank/DDBJ databases">
        <title>Deep-cultivation of Planctomycetes and their phenomic and genomic characterization uncovers novel biology.</title>
        <authorList>
            <person name="Wiegand S."/>
            <person name="Jogler M."/>
            <person name="Boedeker C."/>
            <person name="Pinto D."/>
            <person name="Vollmers J."/>
            <person name="Rivas-Marin E."/>
            <person name="Kohn T."/>
            <person name="Peeters S.H."/>
            <person name="Heuer A."/>
            <person name="Rast P."/>
            <person name="Oberbeckmann S."/>
            <person name="Bunk B."/>
            <person name="Jeske O."/>
            <person name="Meyerdierks A."/>
            <person name="Storesund J.E."/>
            <person name="Kallscheuer N."/>
            <person name="Luecker S."/>
            <person name="Lage O.M."/>
            <person name="Pohl T."/>
            <person name="Merkel B.J."/>
            <person name="Hornburger P."/>
            <person name="Mueller R.-W."/>
            <person name="Bruemmer F."/>
            <person name="Labrenz M."/>
            <person name="Spormann A.M."/>
            <person name="Op Den Camp H."/>
            <person name="Overmann J."/>
            <person name="Amann R."/>
            <person name="Jetten M.S.M."/>
            <person name="Mascher T."/>
            <person name="Medema M.H."/>
            <person name="Devos D.P."/>
            <person name="Kaster A.-K."/>
            <person name="Ovreas L."/>
            <person name="Rohde M."/>
            <person name="Galperin M.Y."/>
            <person name="Jogler C."/>
        </authorList>
    </citation>
    <scope>NUCLEOTIDE SEQUENCE [LARGE SCALE GENOMIC DNA]</scope>
    <source>
        <strain evidence="7 8">Pla108</strain>
    </source>
</reference>
<dbReference type="GO" id="GO:0031071">
    <property type="term" value="F:cysteine desulfurase activity"/>
    <property type="evidence" value="ECO:0007669"/>
    <property type="project" value="UniProtKB-EC"/>
</dbReference>
<comment type="catalytic activity">
    <reaction evidence="5">
        <text>(sulfur carrier)-H + L-cysteine = (sulfur carrier)-SH + L-alanine</text>
        <dbReference type="Rhea" id="RHEA:43892"/>
        <dbReference type="Rhea" id="RHEA-COMP:14737"/>
        <dbReference type="Rhea" id="RHEA-COMP:14739"/>
        <dbReference type="ChEBI" id="CHEBI:29917"/>
        <dbReference type="ChEBI" id="CHEBI:35235"/>
        <dbReference type="ChEBI" id="CHEBI:57972"/>
        <dbReference type="ChEBI" id="CHEBI:64428"/>
        <dbReference type="EC" id="2.8.1.7"/>
    </reaction>
</comment>
<dbReference type="Pfam" id="PF00266">
    <property type="entry name" value="Aminotran_5"/>
    <property type="match status" value="1"/>
</dbReference>
<feature type="domain" description="Aminotransferase class V" evidence="6">
    <location>
        <begin position="5"/>
        <end position="373"/>
    </location>
</feature>
<proteinExistence type="inferred from homology"/>
<name>A0A5C6A750_9BACT</name>
<gene>
    <name evidence="7" type="primary">csd_2</name>
    <name evidence="7" type="ORF">Pla108_28990</name>
</gene>
<evidence type="ECO:0000256" key="1">
    <source>
        <dbReference type="ARBA" id="ARBA00001933"/>
    </source>
</evidence>
<keyword evidence="8" id="KW-1185">Reference proteome</keyword>
<evidence type="ECO:0000313" key="7">
    <source>
        <dbReference type="EMBL" id="TWT95822.1"/>
    </source>
</evidence>
<dbReference type="EMBL" id="SJPR01000004">
    <property type="protein sequence ID" value="TWT95822.1"/>
    <property type="molecule type" value="Genomic_DNA"/>
</dbReference>
<evidence type="ECO:0000256" key="4">
    <source>
        <dbReference type="ARBA" id="ARBA00022898"/>
    </source>
</evidence>
<comment type="cofactor">
    <cofactor evidence="1">
        <name>pyridoxal 5'-phosphate</name>
        <dbReference type="ChEBI" id="CHEBI:597326"/>
    </cofactor>
</comment>
<evidence type="ECO:0000259" key="6">
    <source>
        <dbReference type="Pfam" id="PF00266"/>
    </source>
</evidence>
<dbReference type="InterPro" id="IPR015424">
    <property type="entry name" value="PyrdxlP-dep_Trfase"/>
</dbReference>
<organism evidence="7 8">
    <name type="scientific">Botrimarina colliarenosi</name>
    <dbReference type="NCBI Taxonomy" id="2528001"/>
    <lineage>
        <taxon>Bacteria</taxon>
        <taxon>Pseudomonadati</taxon>
        <taxon>Planctomycetota</taxon>
        <taxon>Planctomycetia</taxon>
        <taxon>Pirellulales</taxon>
        <taxon>Lacipirellulaceae</taxon>
        <taxon>Botrimarina</taxon>
    </lineage>
</organism>
<dbReference type="InterPro" id="IPR015421">
    <property type="entry name" value="PyrdxlP-dep_Trfase_major"/>
</dbReference>
<comment type="similarity">
    <text evidence="2">Belongs to the class-V pyridoxal-phosphate-dependent aminotransferase family. Csd subfamily.</text>
</comment>
<dbReference type="AlphaFoldDB" id="A0A5C6A750"/>
<evidence type="ECO:0000256" key="2">
    <source>
        <dbReference type="ARBA" id="ARBA00010447"/>
    </source>
</evidence>
<sequence>MRRLYLDNAATSWPKPDAVYDAVDDWQRRVGASYARGASAAADETRAIVDRARRSVAQLLGESDPRRVVFTNSGTDSLNLALRGLLRAGDHVVSTVCEHNAVLRPLEFLCTEGVETTWVGCDSEGVVSVDEVAAALRPETKLIAIVHASNVTGAIQPVEEVASFAKSQGVRLLVDAAQTLGRLPLDVRSLGADLIAAPGHKGLYGPLGTGVLWLAPGIEEDLRPLRLGGAASGGDRLEMPETLPDKFEAGSLNAPGLAGLAAGVEHVLATGVEAIRQRMTDARGRLASGLAAMDGVRVYGPSEPLRQAGVVSFSTEGYDPHELAMLLASVGGIECRAGLHCAPRMHAALGTARQGGLVRFSPGPGTTDSEIDAAVTAVGRLIASPLT</sequence>
<dbReference type="InterPro" id="IPR000192">
    <property type="entry name" value="Aminotrans_V_dom"/>
</dbReference>
<dbReference type="InterPro" id="IPR016454">
    <property type="entry name" value="Cysteine_dSase"/>
</dbReference>
<dbReference type="SUPFAM" id="SSF53383">
    <property type="entry name" value="PLP-dependent transferases"/>
    <property type="match status" value="1"/>
</dbReference>
<dbReference type="EC" id="2.8.1.7" evidence="3"/>
<dbReference type="PANTHER" id="PTHR43586:SF4">
    <property type="entry name" value="ISOPENICILLIN N EPIMERASE"/>
    <property type="match status" value="1"/>
</dbReference>
<dbReference type="RefSeq" id="WP_146445637.1">
    <property type="nucleotide sequence ID" value="NZ_SJPR01000004.1"/>
</dbReference>
<protein>
    <recommendedName>
        <fullName evidence="3">cysteine desulfurase</fullName>
        <ecNumber evidence="3">2.8.1.7</ecNumber>
    </recommendedName>
</protein>
<dbReference type="OrthoDB" id="9804366at2"/>
<keyword evidence="4" id="KW-0663">Pyridoxal phosphate</keyword>
<dbReference type="Proteomes" id="UP000317421">
    <property type="component" value="Unassembled WGS sequence"/>
</dbReference>
<evidence type="ECO:0000256" key="3">
    <source>
        <dbReference type="ARBA" id="ARBA00012239"/>
    </source>
</evidence>
<keyword evidence="7" id="KW-0808">Transferase</keyword>
<evidence type="ECO:0000313" key="8">
    <source>
        <dbReference type="Proteomes" id="UP000317421"/>
    </source>
</evidence>
<dbReference type="InterPro" id="IPR015422">
    <property type="entry name" value="PyrdxlP-dep_Trfase_small"/>
</dbReference>
<dbReference type="Gene3D" id="3.40.640.10">
    <property type="entry name" value="Type I PLP-dependent aspartate aminotransferase-like (Major domain)"/>
    <property type="match status" value="1"/>
</dbReference>
<comment type="caution">
    <text evidence="7">The sequence shown here is derived from an EMBL/GenBank/DDBJ whole genome shotgun (WGS) entry which is preliminary data.</text>
</comment>
<dbReference type="InterPro" id="IPR010969">
    <property type="entry name" value="Cys_dSase-rel_unknwn_funct"/>
</dbReference>